<dbReference type="PANTHER" id="PTHR45626">
    <property type="entry name" value="TRANSCRIPTION TERMINATION FACTOR 2-RELATED"/>
    <property type="match status" value="1"/>
</dbReference>
<evidence type="ECO:0000259" key="7">
    <source>
        <dbReference type="PROSITE" id="PS51194"/>
    </source>
</evidence>
<dbReference type="CDD" id="cd18793">
    <property type="entry name" value="SF2_C_SNF"/>
    <property type="match status" value="1"/>
</dbReference>
<dbReference type="InterPro" id="IPR029063">
    <property type="entry name" value="SAM-dependent_MTases_sf"/>
</dbReference>
<evidence type="ECO:0000256" key="5">
    <source>
        <dbReference type="ARBA" id="ARBA00022840"/>
    </source>
</evidence>
<dbReference type="GO" id="GO:0005634">
    <property type="term" value="C:nucleus"/>
    <property type="evidence" value="ECO:0007669"/>
    <property type="project" value="TreeGrafter"/>
</dbReference>
<feature type="compositionally biased region" description="Acidic residues" evidence="6">
    <location>
        <begin position="1503"/>
        <end position="1528"/>
    </location>
</feature>
<dbReference type="PANTHER" id="PTHR45626:SF26">
    <property type="entry name" value="FAMILY HELICASE, PUTATIVE (AFU_ORTHOLOGUE AFUA_2G09120)-RELATED"/>
    <property type="match status" value="1"/>
</dbReference>
<dbReference type="PROSITE" id="PS51194">
    <property type="entry name" value="HELICASE_CTER"/>
    <property type="match status" value="1"/>
</dbReference>
<dbReference type="InterPro" id="IPR049730">
    <property type="entry name" value="SNF2/RAD54-like_C"/>
</dbReference>
<organism evidence="8 9">
    <name type="scientific">Cronartium quercuum f. sp. fusiforme G11</name>
    <dbReference type="NCBI Taxonomy" id="708437"/>
    <lineage>
        <taxon>Eukaryota</taxon>
        <taxon>Fungi</taxon>
        <taxon>Dikarya</taxon>
        <taxon>Basidiomycota</taxon>
        <taxon>Pucciniomycotina</taxon>
        <taxon>Pucciniomycetes</taxon>
        <taxon>Pucciniales</taxon>
        <taxon>Coleosporiaceae</taxon>
        <taxon>Cronartium</taxon>
    </lineage>
</organism>
<keyword evidence="5" id="KW-0067">ATP-binding</keyword>
<gene>
    <name evidence="8" type="ORF">CROQUDRAFT_656689</name>
</gene>
<evidence type="ECO:0000256" key="2">
    <source>
        <dbReference type="ARBA" id="ARBA00022679"/>
    </source>
</evidence>
<evidence type="ECO:0000256" key="6">
    <source>
        <dbReference type="SAM" id="MobiDB-lite"/>
    </source>
</evidence>
<dbReference type="InterPro" id="IPR001650">
    <property type="entry name" value="Helicase_C-like"/>
</dbReference>
<evidence type="ECO:0000256" key="4">
    <source>
        <dbReference type="ARBA" id="ARBA00022801"/>
    </source>
</evidence>
<name>A0A9P6TCP9_9BASI</name>
<dbReference type="Gene3D" id="3.40.50.300">
    <property type="entry name" value="P-loop containing nucleotide triphosphate hydrolases"/>
    <property type="match status" value="1"/>
</dbReference>
<dbReference type="GO" id="GO:0006281">
    <property type="term" value="P:DNA repair"/>
    <property type="evidence" value="ECO:0007669"/>
    <property type="project" value="TreeGrafter"/>
</dbReference>
<protein>
    <recommendedName>
        <fullName evidence="7">Helicase C-terminal domain-containing protein</fullName>
    </recommendedName>
</protein>
<feature type="domain" description="Helicase C-terminal" evidence="7">
    <location>
        <begin position="2045"/>
        <end position="2208"/>
    </location>
</feature>
<keyword evidence="4" id="KW-0378">Hydrolase</keyword>
<dbReference type="InterPro" id="IPR001525">
    <property type="entry name" value="C5_MeTfrase"/>
</dbReference>
<dbReference type="Gene3D" id="3.40.50.150">
    <property type="entry name" value="Vaccinia Virus protein VP39"/>
    <property type="match status" value="1"/>
</dbReference>
<accession>A0A9P6TCP9</accession>
<dbReference type="EMBL" id="MU167254">
    <property type="protein sequence ID" value="KAG0146890.1"/>
    <property type="molecule type" value="Genomic_DNA"/>
</dbReference>
<evidence type="ECO:0000256" key="1">
    <source>
        <dbReference type="ARBA" id="ARBA00022603"/>
    </source>
</evidence>
<keyword evidence="3" id="KW-0547">Nucleotide-binding</keyword>
<dbReference type="GO" id="GO:0016787">
    <property type="term" value="F:hydrolase activity"/>
    <property type="evidence" value="ECO:0007669"/>
    <property type="project" value="UniProtKB-KW"/>
</dbReference>
<dbReference type="GO" id="GO:0008094">
    <property type="term" value="F:ATP-dependent activity, acting on DNA"/>
    <property type="evidence" value="ECO:0007669"/>
    <property type="project" value="TreeGrafter"/>
</dbReference>
<evidence type="ECO:0000313" key="9">
    <source>
        <dbReference type="Proteomes" id="UP000886653"/>
    </source>
</evidence>
<keyword evidence="1" id="KW-0489">Methyltransferase</keyword>
<dbReference type="SUPFAM" id="SSF53335">
    <property type="entry name" value="S-adenosyl-L-methionine-dependent methyltransferases"/>
    <property type="match status" value="1"/>
</dbReference>
<dbReference type="InterPro" id="IPR050628">
    <property type="entry name" value="SNF2_RAD54_helicase_TF"/>
</dbReference>
<dbReference type="SMART" id="SM00487">
    <property type="entry name" value="DEXDc"/>
    <property type="match status" value="1"/>
</dbReference>
<sequence>MASRSPSPRKVSSKARVSAKPSIFSSTNRSTVDDDVKENFDKKKKTLALKKVSTSHIKVVVPTLKSILTKNGKALVKSSSVLPKKPLPRRARKPIVADSDNEDEVTFDLSEANSGEDDIPIEPPPKKKLSTSKAGNTLGNFLGKNLEAPPKTRTPARKIGGPSKKEKETIDETTLAPLTEIPDMFHDMVRNRPEFKETVELMAGRPLRVATMCSGTESPLLALGLISKAVKDLWGLEFCVQHVFSCEIEPFKQAYIERNFQPPILFRDVCELGQEKATTAYGAQVSVPTHVDMLVAGTSCVDYSGLNNQKKSIDAGGESGRTFHGMLKWVQNSRPPVIILENVCSAPWAKVKEKFESIGYDAEFSRFDTKHYYIPHTRTRVYLIATPKKLRVTKEPSIPQLWLTLVSQMSRPASAPLEAFMYDQDDPLVHRARQELAFIKANKDGQGRQATDWTRCESRHARQRAEEQLGDKRPLTAWQDGPVCKVIDGGWNDWANAQTERVVDLMDINTLRLVKDGVDIQYKTLIWNLSQNVDRMTGSGKFGLTPCLTPNMIAYVTNRGGPLIGREALSLQGIPISGLLLTKESEDQLADLAGNAMSTTVVGSAMMAALILTIPKVKMFQDEDVEMEDAHDKNVAVVSPPELLKGEEDLTAAPLDLSKTIPVSSGFLERARTSARLCVCEGRLGIATAKIQCCQTCTYTSCQTCGGRPRHNYEVQSSERLHPIDFERELKDILPMRLSLQGINESFLSQLCHRAVEEGIEVNMEEWDIITTAILEAIEGVEFHFKSLKRQQIWVVSFDAPKAALELRLDPRYPEWHLSVKPDKSAPIKSPHRLLLSTPIARLRIDQSANDLISGLWQVRLPVNQSFDLEIEGTGSLVPSWRKDMGLVTPDARAEEWWSQLTLKTSKSAELYLDRELAGVWTLHAECGTAQNMLHRKQSTEADQDLPPLYLLLDPTRGGEPEFDSAVFSIQNSRLDYGVVRPIVATLSPKWRPNSKKTDTVKFHVSDKWMTAPPVSLSTAMHTDAKAAADTIDGMYSLPLAGVTVKLDDQACQKANIVVACKVPLPVNQLDSVWGEGEWSNIDIPHQGESIFQSLAWITERIPHPESLSQWSTLKSGGECATNCQRCAPSEPVVEWVLKPLKTKSTFVPHEDMVEAGRYEQALKNRPAPFVTQLRLFDGCGEFKIGINFATLVHRAISRFPMTAHSGEILPSWRVTFGHGANAGSLLRPKFNFKLSSNKKDPAAPQPPHFKTLLRPEQLRSLSWMQSQEKVSDDVTHTFIEEEISEASLDPLGWRAEGKAERPVLIRGGVLADEVGYGKTAITIGLIDATLKDPLPPVPCSQLEGFIRLKATLIIVPAHLSGQWPTEFAKFTGQNKIKVHRIINMTDMNSTTIADLQEADVVVVSETLFSSQIYWSNLAMLAGTRDIVNDEKGGRFFKACLRDTLEGLRKHISILKSKNGGSKALHQAMQDAQAKLAKVPTVKKLQSKRLKGAAYMKKHASETAEDDDDEEEEEEEEQEEEGEEESDSDGERPSKKAKVGTGKAQAFQAKIKSGDVWKLRTDARDDWTKMHCPPLHMFYWHRRTIDEYTYLGGRERTAVGTIHSWSTWVLSGTPPVANFTEIKSIARLLHIHLGIDDDGEDMTRSFVKQQTAAEQFHSFREIRSAAWHHRRDEVAQTFLDRFVRQNVAEIDEIPYEEGIEPITLPSAERAIYLELDHHLQSFDMNLKKVSRTKKTTSGIADREKRLAAALGESKSAEEALLKRCSHFTSDLDVDSAAHKAANAGAACTVILDERTKQLDECLIELRIRLKQAAFLYTHTKSEGLYEKDEKPPPFEEYVKMSFENIGDDEANERLRTILLEEGCSVKSNKVIAPKISLHDEDVEEVLIHVDPKLATQKAKARKAEAKRAGSSCVVDDKDKKQTKAEMLHARKWAARELIHVLRKLNKELVNRFRSKRYFTIVRDVQQGKVATTIETDEGVTEPMAILSTCGHHGPLSLVTKCAYEQECCKKSLLGCSSPARDTSVIRADSLGHDEESGKFGIKLERLCHLISQLDKNDRVLVFVQFGDLLDKIFDALEYRGIGVARVKGTAKNQMKVMTNFQEEVDPDIRVLLLHATDSSASGANLTNANYAFFVSPLFLPTNDKFKACETQAIGRLRRYGQQKKVHVIRMLTTDTIDTQIYSYRHNKTNEQLRLEIEEARRNQIPFVIPT</sequence>
<dbReference type="Gene3D" id="3.40.50.10810">
    <property type="entry name" value="Tandem AAA-ATPase domain"/>
    <property type="match status" value="1"/>
</dbReference>
<keyword evidence="2" id="KW-0808">Transferase</keyword>
<dbReference type="OrthoDB" id="423221at2759"/>
<dbReference type="Pfam" id="PF00271">
    <property type="entry name" value="Helicase_C"/>
    <property type="match status" value="1"/>
</dbReference>
<dbReference type="GO" id="GO:0032259">
    <property type="term" value="P:methylation"/>
    <property type="evidence" value="ECO:0007669"/>
    <property type="project" value="UniProtKB-KW"/>
</dbReference>
<dbReference type="Proteomes" id="UP000886653">
    <property type="component" value="Unassembled WGS sequence"/>
</dbReference>
<feature type="region of interest" description="Disordered" evidence="6">
    <location>
        <begin position="1493"/>
        <end position="1544"/>
    </location>
</feature>
<reference evidence="8" key="1">
    <citation type="submission" date="2013-11" db="EMBL/GenBank/DDBJ databases">
        <title>Genome sequence of the fusiform rust pathogen reveals effectors for host alternation and coevolution with pine.</title>
        <authorList>
            <consortium name="DOE Joint Genome Institute"/>
            <person name="Smith K."/>
            <person name="Pendleton A."/>
            <person name="Kubisiak T."/>
            <person name="Anderson C."/>
            <person name="Salamov A."/>
            <person name="Aerts A."/>
            <person name="Riley R."/>
            <person name="Clum A."/>
            <person name="Lindquist E."/>
            <person name="Ence D."/>
            <person name="Campbell M."/>
            <person name="Kronenberg Z."/>
            <person name="Feau N."/>
            <person name="Dhillon B."/>
            <person name="Hamelin R."/>
            <person name="Burleigh J."/>
            <person name="Smith J."/>
            <person name="Yandell M."/>
            <person name="Nelson C."/>
            <person name="Grigoriev I."/>
            <person name="Davis J."/>
        </authorList>
    </citation>
    <scope>NUCLEOTIDE SEQUENCE</scope>
    <source>
        <strain evidence="8">G11</strain>
    </source>
</reference>
<dbReference type="Pfam" id="PF00145">
    <property type="entry name" value="DNA_methylase"/>
    <property type="match status" value="1"/>
</dbReference>
<dbReference type="SUPFAM" id="SSF52540">
    <property type="entry name" value="P-loop containing nucleoside triphosphate hydrolases"/>
    <property type="match status" value="2"/>
</dbReference>
<dbReference type="Pfam" id="PF00176">
    <property type="entry name" value="SNF2-rel_dom"/>
    <property type="match status" value="1"/>
</dbReference>
<proteinExistence type="predicted"/>
<dbReference type="InterPro" id="IPR014001">
    <property type="entry name" value="Helicase_ATP-bd"/>
</dbReference>
<evidence type="ECO:0000256" key="3">
    <source>
        <dbReference type="ARBA" id="ARBA00022741"/>
    </source>
</evidence>
<feature type="region of interest" description="Disordered" evidence="6">
    <location>
        <begin position="1"/>
        <end position="31"/>
    </location>
</feature>
<feature type="region of interest" description="Disordered" evidence="6">
    <location>
        <begin position="79"/>
        <end position="170"/>
    </location>
</feature>
<dbReference type="SMART" id="SM00490">
    <property type="entry name" value="HELICc"/>
    <property type="match status" value="1"/>
</dbReference>
<dbReference type="GO" id="GO:0008168">
    <property type="term" value="F:methyltransferase activity"/>
    <property type="evidence" value="ECO:0007669"/>
    <property type="project" value="UniProtKB-KW"/>
</dbReference>
<dbReference type="InterPro" id="IPR000330">
    <property type="entry name" value="SNF2_N"/>
</dbReference>
<dbReference type="InterPro" id="IPR027417">
    <property type="entry name" value="P-loop_NTPase"/>
</dbReference>
<dbReference type="InterPro" id="IPR038718">
    <property type="entry name" value="SNF2-like_sf"/>
</dbReference>
<keyword evidence="9" id="KW-1185">Reference proteome</keyword>
<feature type="compositionally biased region" description="Low complexity" evidence="6">
    <location>
        <begin position="1"/>
        <end position="10"/>
    </location>
</feature>
<evidence type="ECO:0000313" key="8">
    <source>
        <dbReference type="EMBL" id="KAG0146890.1"/>
    </source>
</evidence>
<dbReference type="GO" id="GO:0005524">
    <property type="term" value="F:ATP binding"/>
    <property type="evidence" value="ECO:0007669"/>
    <property type="project" value="UniProtKB-KW"/>
</dbReference>
<comment type="caution">
    <text evidence="8">The sequence shown here is derived from an EMBL/GenBank/DDBJ whole genome shotgun (WGS) entry which is preliminary data.</text>
</comment>